<dbReference type="Proteomes" id="UP000008367">
    <property type="component" value="Unassembled WGS sequence"/>
</dbReference>
<sequence length="60" mass="6523">MLSVVAHEVEPKPLNDKLSVSSIAAKLGKATLLSVVAVMDAMSVFFILFLRTYNVEDLSI</sequence>
<keyword evidence="1" id="KW-1133">Transmembrane helix</keyword>
<comment type="caution">
    <text evidence="2">The sequence shown here is derived from an EMBL/GenBank/DDBJ whole genome shotgun (WGS) entry which is preliminary data.</text>
</comment>
<organism evidence="2 3">
    <name type="scientific">Vibrio harveyi</name>
    <name type="common">Beneckea harveyi</name>
    <dbReference type="NCBI Taxonomy" id="669"/>
    <lineage>
        <taxon>Bacteria</taxon>
        <taxon>Pseudomonadati</taxon>
        <taxon>Pseudomonadota</taxon>
        <taxon>Gammaproteobacteria</taxon>
        <taxon>Vibrionales</taxon>
        <taxon>Vibrionaceae</taxon>
        <taxon>Vibrio</taxon>
    </lineage>
</organism>
<evidence type="ECO:0000313" key="3">
    <source>
        <dbReference type="Proteomes" id="UP000008367"/>
    </source>
</evidence>
<feature type="transmembrane region" description="Helical" evidence="1">
    <location>
        <begin position="30"/>
        <end position="50"/>
    </location>
</feature>
<dbReference type="AlphaFoldDB" id="A0A454CY97"/>
<gene>
    <name evidence="2" type="ORF">VCHENC02_2978</name>
</gene>
<name>A0A454CY97_VIBHA</name>
<keyword evidence="1" id="KW-0472">Membrane</keyword>
<accession>A0A454CY97</accession>
<reference evidence="2 3" key="1">
    <citation type="submission" date="2012-10" db="EMBL/GenBank/DDBJ databases">
        <title>Genome sequence of Vibrio Cholerae HENC-02.</title>
        <authorList>
            <person name="Eppinger M."/>
            <person name="Hasan N.A."/>
            <person name="Sengamalay N."/>
            <person name="Hine E."/>
            <person name="Su Q."/>
            <person name="Daugherty S.C."/>
            <person name="Young S."/>
            <person name="Sadzewicz L."/>
            <person name="Tallon L."/>
            <person name="Cebula T.A."/>
            <person name="Ravel J."/>
            <person name="Colwell R.R."/>
        </authorList>
    </citation>
    <scope>NUCLEOTIDE SEQUENCE [LARGE SCALE GENOMIC DNA]</scope>
    <source>
        <strain evidence="2 3">HENC-02</strain>
    </source>
</reference>
<dbReference type="EMBL" id="AJSR01001218">
    <property type="protein sequence ID" value="EKM31375.1"/>
    <property type="molecule type" value="Genomic_DNA"/>
</dbReference>
<protein>
    <submittedName>
        <fullName evidence="2">Uncharacterized protein</fullName>
    </submittedName>
</protein>
<evidence type="ECO:0000256" key="1">
    <source>
        <dbReference type="SAM" id="Phobius"/>
    </source>
</evidence>
<proteinExistence type="predicted"/>
<evidence type="ECO:0000313" key="2">
    <source>
        <dbReference type="EMBL" id="EKM31375.1"/>
    </source>
</evidence>
<keyword evidence="1" id="KW-0812">Transmembrane</keyword>